<dbReference type="GO" id="GO:0000122">
    <property type="term" value="P:negative regulation of transcription by RNA polymerase II"/>
    <property type="evidence" value="ECO:0007669"/>
    <property type="project" value="TreeGrafter"/>
</dbReference>
<feature type="compositionally biased region" description="Basic and acidic residues" evidence="1">
    <location>
        <begin position="589"/>
        <end position="599"/>
    </location>
</feature>
<feature type="region of interest" description="Disordered" evidence="1">
    <location>
        <begin position="455"/>
        <end position="485"/>
    </location>
</feature>
<feature type="compositionally biased region" description="Polar residues" evidence="1">
    <location>
        <begin position="364"/>
        <end position="377"/>
    </location>
</feature>
<organism evidence="3 4">
    <name type="scientific">Hermanssonia centrifuga</name>
    <dbReference type="NCBI Taxonomy" id="98765"/>
    <lineage>
        <taxon>Eukaryota</taxon>
        <taxon>Fungi</taxon>
        <taxon>Dikarya</taxon>
        <taxon>Basidiomycota</taxon>
        <taxon>Agaricomycotina</taxon>
        <taxon>Agaricomycetes</taxon>
        <taxon>Polyporales</taxon>
        <taxon>Meruliaceae</taxon>
        <taxon>Hermanssonia</taxon>
    </lineage>
</organism>
<dbReference type="GO" id="GO:0006808">
    <property type="term" value="P:regulation of nitrogen utilization"/>
    <property type="evidence" value="ECO:0007669"/>
    <property type="project" value="TreeGrafter"/>
</dbReference>
<dbReference type="InterPro" id="IPR053043">
    <property type="entry name" value="Ras-cAMP_regulatory"/>
</dbReference>
<evidence type="ECO:0000313" key="3">
    <source>
        <dbReference type="EMBL" id="THG99017.1"/>
    </source>
</evidence>
<feature type="compositionally biased region" description="Polar residues" evidence="1">
    <location>
        <begin position="469"/>
        <end position="481"/>
    </location>
</feature>
<dbReference type="InterPro" id="IPR021711">
    <property type="entry name" value="DUF3295"/>
</dbReference>
<feature type="compositionally biased region" description="Basic and acidic residues" evidence="1">
    <location>
        <begin position="224"/>
        <end position="234"/>
    </location>
</feature>
<comment type="caution">
    <text evidence="3">The sequence shown here is derived from an EMBL/GenBank/DDBJ whole genome shotgun (WGS) entry which is preliminary data.</text>
</comment>
<feature type="compositionally biased region" description="Acidic residues" evidence="1">
    <location>
        <begin position="429"/>
        <end position="441"/>
    </location>
</feature>
<feature type="compositionally biased region" description="Polar residues" evidence="1">
    <location>
        <begin position="210"/>
        <end position="223"/>
    </location>
</feature>
<feature type="compositionally biased region" description="Polar residues" evidence="1">
    <location>
        <begin position="183"/>
        <end position="201"/>
    </location>
</feature>
<dbReference type="GO" id="GO:0031930">
    <property type="term" value="P:mitochondria-nucleus signaling pathway"/>
    <property type="evidence" value="ECO:0007669"/>
    <property type="project" value="TreeGrafter"/>
</dbReference>
<feature type="compositionally biased region" description="Polar residues" evidence="1">
    <location>
        <begin position="335"/>
        <end position="351"/>
    </location>
</feature>
<feature type="compositionally biased region" description="Basic and acidic residues" evidence="1">
    <location>
        <begin position="293"/>
        <end position="328"/>
    </location>
</feature>
<dbReference type="Proteomes" id="UP000309038">
    <property type="component" value="Unassembled WGS sequence"/>
</dbReference>
<dbReference type="PANTHER" id="PTHR28014">
    <property type="entry name" value="NEGATIVE REGULATOR OF RAS-CAMP PATHWAY"/>
    <property type="match status" value="1"/>
</dbReference>
<feature type="compositionally biased region" description="Acidic residues" evidence="1">
    <location>
        <begin position="278"/>
        <end position="292"/>
    </location>
</feature>
<gene>
    <name evidence="3" type="ORF">EW026_g3254</name>
</gene>
<evidence type="ECO:0000313" key="4">
    <source>
        <dbReference type="Proteomes" id="UP000309038"/>
    </source>
</evidence>
<feature type="domain" description="DUF3295" evidence="2">
    <location>
        <begin position="438"/>
        <end position="547"/>
    </location>
</feature>
<feature type="compositionally biased region" description="Basic and acidic residues" evidence="1">
    <location>
        <begin position="104"/>
        <end position="117"/>
    </location>
</feature>
<dbReference type="Pfam" id="PF11702">
    <property type="entry name" value="DUF3295"/>
    <property type="match status" value="1"/>
</dbReference>
<name>A0A4S4KMN9_9APHY</name>
<feature type="region of interest" description="Disordered" evidence="1">
    <location>
        <begin position="81"/>
        <end position="389"/>
    </location>
</feature>
<accession>A0A4S4KMN9</accession>
<dbReference type="PANTHER" id="PTHR28014:SF1">
    <property type="entry name" value="NEGATIVE REGULATOR OF RAS-CAMP PATHWAY"/>
    <property type="match status" value="1"/>
</dbReference>
<feature type="compositionally biased region" description="Low complexity" evidence="1">
    <location>
        <begin position="162"/>
        <end position="172"/>
    </location>
</feature>
<keyword evidence="4" id="KW-1185">Reference proteome</keyword>
<evidence type="ECO:0000256" key="1">
    <source>
        <dbReference type="SAM" id="MobiDB-lite"/>
    </source>
</evidence>
<reference evidence="3 4" key="1">
    <citation type="submission" date="2019-02" db="EMBL/GenBank/DDBJ databases">
        <title>Genome sequencing of the rare red list fungi Phlebia centrifuga.</title>
        <authorList>
            <person name="Buettner E."/>
            <person name="Kellner H."/>
        </authorList>
    </citation>
    <scope>NUCLEOTIDE SEQUENCE [LARGE SCALE GENOMIC DNA]</scope>
    <source>
        <strain evidence="3 4">DSM 108282</strain>
    </source>
</reference>
<dbReference type="GO" id="GO:0005737">
    <property type="term" value="C:cytoplasm"/>
    <property type="evidence" value="ECO:0007669"/>
    <property type="project" value="TreeGrafter"/>
</dbReference>
<dbReference type="EMBL" id="SGPJ01000095">
    <property type="protein sequence ID" value="THG99017.1"/>
    <property type="molecule type" value="Genomic_DNA"/>
</dbReference>
<feature type="compositionally biased region" description="Polar residues" evidence="1">
    <location>
        <begin position="235"/>
        <end position="250"/>
    </location>
</feature>
<feature type="compositionally biased region" description="Polar residues" evidence="1">
    <location>
        <begin position="141"/>
        <end position="157"/>
    </location>
</feature>
<feature type="compositionally biased region" description="Basic and acidic residues" evidence="1">
    <location>
        <begin position="568"/>
        <end position="581"/>
    </location>
</feature>
<dbReference type="AlphaFoldDB" id="A0A4S4KMN9"/>
<proteinExistence type="predicted"/>
<sequence length="599" mass="65810">MIDFPSPILSVSTDVVRDLDGEDALYGMWTATPHPPHSTAAPPPTLGATAFHLTPPPLRLALAAQQPQPPAQLSLRLKPDAAAANPEKSVLPHVQQPSAVARSRPGDETLKPSDRRFFLQSAESPDIESPERVPPVDNKSSDQPEPSPSSGTSSNIRSDGIVVAPRRPAGRVAARRGKDVPRFTSTRSTNKVHTQKQISNQRKAHEPKKTTFNIGSVSSNGTRAESRENHREQSQKVPSSKQNQTASKARQPSPPKHGGIAAAVRKGLTISTSSDYTTESDDDSEWASEDNSMDEKEKEKKEKEKERQKEETRLREAAEEAQRQRDMFAKAPKRSYSNLNRTKSGLLSQLLNPDPEIFPPNHPYRSSYSSQDITQLGKQGRSPAPQLTTSKSSAALPLAAQITPLNAQAPSTNGSGNGYRPKGPPQGQELEDETDTEEESTDNAIQLSHSLAQQRLAALAGPSRRRASEQTVSHVKQSQPSRPMLPTVATAPIPLGHPYNLPAPAPPMTPRTTRRQMLSTELSESLRRNLLWERQVSKVNMLGGARRNGLLSQRLQPMTAVNPQQELVRNDSGLDEREQRKRAVARNRSWADDYHHSGW</sequence>
<feature type="region of interest" description="Disordered" evidence="1">
    <location>
        <begin position="406"/>
        <end position="443"/>
    </location>
</feature>
<feature type="region of interest" description="Disordered" evidence="1">
    <location>
        <begin position="567"/>
        <end position="599"/>
    </location>
</feature>
<protein>
    <recommendedName>
        <fullName evidence="2">DUF3295 domain-containing protein</fullName>
    </recommendedName>
</protein>
<evidence type="ECO:0000259" key="2">
    <source>
        <dbReference type="Pfam" id="PF11702"/>
    </source>
</evidence>